<reference evidence="2" key="1">
    <citation type="submission" date="2016-03" db="EMBL/GenBank/DDBJ databases">
        <authorList>
            <person name="Ploux O."/>
        </authorList>
    </citation>
    <scope>NUCLEOTIDE SEQUENCE [LARGE SCALE GENOMIC DNA]</scope>
    <source>
        <strain evidence="2">UK7</strain>
    </source>
</reference>
<name>A0A1E1LT15_9HELO</name>
<dbReference type="AlphaFoldDB" id="A0A1E1LT15"/>
<evidence type="ECO:0000313" key="2">
    <source>
        <dbReference type="Proteomes" id="UP000178129"/>
    </source>
</evidence>
<evidence type="ECO:0000313" key="1">
    <source>
        <dbReference type="EMBL" id="CZT13651.1"/>
    </source>
</evidence>
<dbReference type="Proteomes" id="UP000178129">
    <property type="component" value="Unassembled WGS sequence"/>
</dbReference>
<comment type="caution">
    <text evidence="1">The sequence shown here is derived from an EMBL/GenBank/DDBJ whole genome shotgun (WGS) entry which is preliminary data.</text>
</comment>
<dbReference type="InParanoid" id="A0A1E1LT15"/>
<dbReference type="EMBL" id="FJUW01000092">
    <property type="protein sequence ID" value="CZT13651.1"/>
    <property type="molecule type" value="Genomic_DNA"/>
</dbReference>
<gene>
    <name evidence="1" type="ORF">RCO7_11411</name>
</gene>
<sequence>MKIYKKHPNILEEALITPEAFPELLVQVHEAEAGAKFKVDNDKEVQFRFRDHYIEVVREFSRGTLAFPDYKERVDIPARSIVIAYGLLEPFLGLIPYDIVQKISDISDRCDA</sequence>
<organism evidence="1 2">
    <name type="scientific">Rhynchosporium graminicola</name>
    <dbReference type="NCBI Taxonomy" id="2792576"/>
    <lineage>
        <taxon>Eukaryota</taxon>
        <taxon>Fungi</taxon>
        <taxon>Dikarya</taxon>
        <taxon>Ascomycota</taxon>
        <taxon>Pezizomycotina</taxon>
        <taxon>Leotiomycetes</taxon>
        <taxon>Helotiales</taxon>
        <taxon>Ploettnerulaceae</taxon>
        <taxon>Rhynchosporium</taxon>
    </lineage>
</organism>
<accession>A0A1E1LT15</accession>
<proteinExistence type="predicted"/>
<keyword evidence="2" id="KW-1185">Reference proteome</keyword>
<protein>
    <submittedName>
        <fullName evidence="1">Uncharacterized protein</fullName>
    </submittedName>
</protein>